<keyword evidence="4 6" id="KW-1133">Transmembrane helix</keyword>
<dbReference type="EMBL" id="CP001140">
    <property type="protein sequence ID" value="ACL10738.1"/>
    <property type="molecule type" value="Genomic_DNA"/>
</dbReference>
<dbReference type="HOGENOM" id="CLU_069132_2_0_2"/>
<dbReference type="GeneID" id="7171735"/>
<dbReference type="InterPro" id="IPR050622">
    <property type="entry name" value="CPA3_antiporter_subunitB"/>
</dbReference>
<dbReference type="KEGG" id="dka:DKAM_0412"/>
<gene>
    <name evidence="8" type="ordered locus">DKAM_0412</name>
</gene>
<accession>B8D3Q7</accession>
<feature type="domain" description="Na+/H+ antiporter MnhB subunit-related protein" evidence="7">
    <location>
        <begin position="117"/>
        <end position="253"/>
    </location>
</feature>
<sequence>MRRSILHLTIILTLLLGLSLLASISWQWFVPGEWFKCPLQGIWCLPVFYLATTYNPELSNYTVNSPEAVTAIVWDYRGLDTLFETSVFYLALIAGIALARGVSYKLPTGGELGLSKIVKTVSRLTLPMIITVGASIGLHGHLTPGGGFQGGATAAVAFMVAIVVFSIVFLVEHGVSKDRMLILRSIGLTGIGLTAVALFFAGLILGKNAYVFQNMAKPFAGLSFPWEVNSALISGTLWFFNLFEFLAVTAGFTIAFMLLAMSEAGSEEGVRHE</sequence>
<dbReference type="RefSeq" id="WP_012608080.1">
    <property type="nucleotide sequence ID" value="NC_011766.1"/>
</dbReference>
<keyword evidence="2" id="KW-1003">Cell membrane</keyword>
<dbReference type="InterPro" id="IPR007182">
    <property type="entry name" value="MnhB"/>
</dbReference>
<feature type="transmembrane region" description="Helical" evidence="6">
    <location>
        <begin position="182"/>
        <end position="205"/>
    </location>
</feature>
<dbReference type="PANTHER" id="PTHR33932">
    <property type="entry name" value="NA(+)/H(+) ANTIPORTER SUBUNIT B"/>
    <property type="match status" value="1"/>
</dbReference>
<protein>
    <submittedName>
        <fullName evidence="8">Na+/H+ antiporter, MnhB subunit</fullName>
    </submittedName>
</protein>
<dbReference type="STRING" id="490899.DKAM_0412"/>
<keyword evidence="3 6" id="KW-0812">Transmembrane</keyword>
<comment type="subcellular location">
    <subcellularLocation>
        <location evidence="1">Cell membrane</location>
        <topology evidence="1">Multi-pass membrane protein</topology>
    </subcellularLocation>
</comment>
<proteinExistence type="predicted"/>
<feature type="transmembrane region" description="Helical" evidence="6">
    <location>
        <begin position="148"/>
        <end position="170"/>
    </location>
</feature>
<evidence type="ECO:0000256" key="3">
    <source>
        <dbReference type="ARBA" id="ARBA00022692"/>
    </source>
</evidence>
<dbReference type="AlphaFoldDB" id="B8D3Q7"/>
<dbReference type="Pfam" id="PF04039">
    <property type="entry name" value="MnhB"/>
    <property type="match status" value="1"/>
</dbReference>
<dbReference type="eggNOG" id="arCOG03079">
    <property type="taxonomic scope" value="Archaea"/>
</dbReference>
<keyword evidence="5 6" id="KW-0472">Membrane</keyword>
<evidence type="ECO:0000313" key="8">
    <source>
        <dbReference type="EMBL" id="ACL10738.1"/>
    </source>
</evidence>
<evidence type="ECO:0000313" key="9">
    <source>
        <dbReference type="Proteomes" id="UP000006903"/>
    </source>
</evidence>
<evidence type="ECO:0000256" key="6">
    <source>
        <dbReference type="SAM" id="Phobius"/>
    </source>
</evidence>
<dbReference type="GO" id="GO:0005886">
    <property type="term" value="C:plasma membrane"/>
    <property type="evidence" value="ECO:0007669"/>
    <property type="project" value="UniProtKB-SubCell"/>
</dbReference>
<evidence type="ECO:0000256" key="1">
    <source>
        <dbReference type="ARBA" id="ARBA00004651"/>
    </source>
</evidence>
<reference evidence="8 9" key="1">
    <citation type="journal article" date="2009" name="J. Bacteriol.">
        <title>Complete genome sequence of the anaerobic, protein-degrading hyperthermophilic crenarchaeon Desulfurococcus kamchatkensis.</title>
        <authorList>
            <person name="Ravin N.V."/>
            <person name="Mardanov A.V."/>
            <person name="Beletsky A.V."/>
            <person name="Kublanov I.V."/>
            <person name="Kolganova T.V."/>
            <person name="Lebedinsky A.V."/>
            <person name="Chernyh N.A."/>
            <person name="Bonch-Osmolovskaya E.A."/>
            <person name="Skryabin K.G."/>
        </authorList>
    </citation>
    <scope>NUCLEOTIDE SEQUENCE [LARGE SCALE GENOMIC DNA]</scope>
    <source>
        <strain evidence="9">DSM 18924 / JCM 16383 / VKM B-2413 / 1221n</strain>
    </source>
</reference>
<dbReference type="Proteomes" id="UP000006903">
    <property type="component" value="Chromosome"/>
</dbReference>
<feature type="transmembrane region" description="Helical" evidence="6">
    <location>
        <begin position="86"/>
        <end position="103"/>
    </location>
</feature>
<evidence type="ECO:0000256" key="2">
    <source>
        <dbReference type="ARBA" id="ARBA00022475"/>
    </source>
</evidence>
<evidence type="ECO:0000256" key="5">
    <source>
        <dbReference type="ARBA" id="ARBA00023136"/>
    </source>
</evidence>
<feature type="transmembrane region" description="Helical" evidence="6">
    <location>
        <begin position="124"/>
        <end position="142"/>
    </location>
</feature>
<evidence type="ECO:0000259" key="7">
    <source>
        <dbReference type="Pfam" id="PF04039"/>
    </source>
</evidence>
<name>B8D3Q7_DESA1</name>
<feature type="transmembrane region" description="Helical" evidence="6">
    <location>
        <begin position="238"/>
        <end position="261"/>
    </location>
</feature>
<organism evidence="8 9">
    <name type="scientific">Desulfurococcus amylolyticus (strain DSM 18924 / JCM 16383 / VKM B-2413 / 1221n)</name>
    <name type="common">Desulfurococcus kamchatkensis</name>
    <dbReference type="NCBI Taxonomy" id="490899"/>
    <lineage>
        <taxon>Archaea</taxon>
        <taxon>Thermoproteota</taxon>
        <taxon>Thermoprotei</taxon>
        <taxon>Desulfurococcales</taxon>
        <taxon>Desulfurococcaceae</taxon>
        <taxon>Desulfurococcus</taxon>
    </lineage>
</organism>
<dbReference type="PANTHER" id="PTHR33932:SF4">
    <property type="entry name" value="NA(+)_H(+) ANTIPORTER SUBUNIT B"/>
    <property type="match status" value="1"/>
</dbReference>
<evidence type="ECO:0000256" key="4">
    <source>
        <dbReference type="ARBA" id="ARBA00022989"/>
    </source>
</evidence>